<name>A0A1Y2NQJ0_STRFR</name>
<dbReference type="EMBL" id="MIFZ01000330">
    <property type="protein sequence ID" value="OSY49218.1"/>
    <property type="molecule type" value="Genomic_DNA"/>
</dbReference>
<evidence type="ECO:0000313" key="1">
    <source>
        <dbReference type="EMBL" id="OSY49218.1"/>
    </source>
</evidence>
<dbReference type="Proteomes" id="UP000194318">
    <property type="component" value="Unassembled WGS sequence"/>
</dbReference>
<organism evidence="1 2">
    <name type="scientific">Streptomyces fradiae ATCC 10745 = DSM 40063</name>
    <dbReference type="NCBI Taxonomy" id="1319510"/>
    <lineage>
        <taxon>Bacteria</taxon>
        <taxon>Bacillati</taxon>
        <taxon>Actinomycetota</taxon>
        <taxon>Actinomycetes</taxon>
        <taxon>Kitasatosporales</taxon>
        <taxon>Streptomycetaceae</taxon>
        <taxon>Streptomyces</taxon>
    </lineage>
</organism>
<gene>
    <name evidence="1" type="ORF">BG846_05119</name>
</gene>
<protein>
    <submittedName>
        <fullName evidence="1">Uncharacterized protein</fullName>
    </submittedName>
</protein>
<comment type="caution">
    <text evidence="1">The sequence shown here is derived from an EMBL/GenBank/DDBJ whole genome shotgun (WGS) entry which is preliminary data.</text>
</comment>
<reference evidence="1 2" key="1">
    <citation type="submission" date="2016-09" db="EMBL/GenBank/DDBJ databases">
        <title>Streptomyces fradiae DSM40063, a candidate organism with high potential of specific P450 cytochromes.</title>
        <authorList>
            <person name="Grumaz C."/>
            <person name="Vainshtein Y."/>
            <person name="Kirstahler P."/>
            <person name="Sohn K."/>
        </authorList>
    </citation>
    <scope>NUCLEOTIDE SEQUENCE [LARGE SCALE GENOMIC DNA]</scope>
    <source>
        <strain evidence="1 2">DSM 40063</strain>
    </source>
</reference>
<evidence type="ECO:0000313" key="2">
    <source>
        <dbReference type="Proteomes" id="UP000194318"/>
    </source>
</evidence>
<dbReference type="AlphaFoldDB" id="A0A1Y2NQJ0"/>
<proteinExistence type="predicted"/>
<sequence>MARVLLQEIAGTATEPRQLVLPTRLVVRDSA</sequence>
<accession>A0A1Y2NQJ0</accession>